<dbReference type="Gene3D" id="1.10.10.10">
    <property type="entry name" value="Winged helix-like DNA-binding domain superfamily/Winged helix DNA-binding domain"/>
    <property type="match status" value="1"/>
</dbReference>
<reference evidence="7 8" key="1">
    <citation type="submission" date="2019-04" db="EMBL/GenBank/DDBJ databases">
        <title>Pedobacter sp. RP-3-15 sp. nov., isolated from Arctic soil.</title>
        <authorList>
            <person name="Dahal R.H."/>
            <person name="Kim D.-U."/>
        </authorList>
    </citation>
    <scope>NUCLEOTIDE SEQUENCE [LARGE SCALE GENOMIC DNA]</scope>
    <source>
        <strain evidence="7 8">RP-3-15</strain>
    </source>
</reference>
<keyword evidence="2" id="KW-0805">Transcription regulation</keyword>
<dbReference type="InterPro" id="IPR007627">
    <property type="entry name" value="RNA_pol_sigma70_r2"/>
</dbReference>
<dbReference type="PANTHER" id="PTHR43133">
    <property type="entry name" value="RNA POLYMERASE ECF-TYPE SIGMA FACTO"/>
    <property type="match status" value="1"/>
</dbReference>
<organism evidence="7 8">
    <name type="scientific">Pedobacter frigoris</name>
    <dbReference type="NCBI Taxonomy" id="2571272"/>
    <lineage>
        <taxon>Bacteria</taxon>
        <taxon>Pseudomonadati</taxon>
        <taxon>Bacteroidota</taxon>
        <taxon>Sphingobacteriia</taxon>
        <taxon>Sphingobacteriales</taxon>
        <taxon>Sphingobacteriaceae</taxon>
        <taxon>Pedobacter</taxon>
    </lineage>
</organism>
<dbReference type="InterPro" id="IPR013324">
    <property type="entry name" value="RNA_pol_sigma_r3/r4-like"/>
</dbReference>
<dbReference type="EMBL" id="SWBQ01000001">
    <property type="protein sequence ID" value="TKC08580.1"/>
    <property type="molecule type" value="Genomic_DNA"/>
</dbReference>
<dbReference type="NCBIfam" id="TIGR02937">
    <property type="entry name" value="sigma70-ECF"/>
    <property type="match status" value="1"/>
</dbReference>
<protein>
    <submittedName>
        <fullName evidence="7">Sigma-70 family RNA polymerase sigma factor</fullName>
    </submittedName>
</protein>
<sequence length="192" mass="22681">MADYGEYSDSELVGLFRSGDDAAFKEIYIRYDKLLFLYAFNKLRNEDEAKDVVQDIFLWLLKNKQSLVLKTTLSGYLYKSTLNKIFDIFRHRDIVQKYVDAGEYYIEVDNEDTDYLIREKDIARLIDQEISAMPPRMKEIYELKRKHYLSTKQIAVQLDISENTVSNQLKKASRLLKTRLGLVVYVLYIMNT</sequence>
<keyword evidence="3" id="KW-0731">Sigma factor</keyword>
<dbReference type="InterPro" id="IPR036388">
    <property type="entry name" value="WH-like_DNA-bd_sf"/>
</dbReference>
<dbReference type="Pfam" id="PF04542">
    <property type="entry name" value="Sigma70_r2"/>
    <property type="match status" value="1"/>
</dbReference>
<gene>
    <name evidence="7" type="ORF">FA047_00310</name>
</gene>
<dbReference type="Proteomes" id="UP000307244">
    <property type="component" value="Unassembled WGS sequence"/>
</dbReference>
<comment type="caution">
    <text evidence="7">The sequence shown here is derived from an EMBL/GenBank/DDBJ whole genome shotgun (WGS) entry which is preliminary data.</text>
</comment>
<proteinExistence type="inferred from homology"/>
<name>A0A4U1CP25_9SPHI</name>
<dbReference type="Gene3D" id="1.10.1740.10">
    <property type="match status" value="1"/>
</dbReference>
<evidence type="ECO:0000256" key="2">
    <source>
        <dbReference type="ARBA" id="ARBA00023015"/>
    </source>
</evidence>
<dbReference type="RefSeq" id="WP_136834001.1">
    <property type="nucleotide sequence ID" value="NZ_SWBQ01000001.1"/>
</dbReference>
<keyword evidence="8" id="KW-1185">Reference proteome</keyword>
<dbReference type="InterPro" id="IPR039425">
    <property type="entry name" value="RNA_pol_sigma-70-like"/>
</dbReference>
<evidence type="ECO:0000259" key="6">
    <source>
        <dbReference type="Pfam" id="PF08281"/>
    </source>
</evidence>
<dbReference type="InterPro" id="IPR013249">
    <property type="entry name" value="RNA_pol_sigma70_r4_t2"/>
</dbReference>
<evidence type="ECO:0000256" key="1">
    <source>
        <dbReference type="ARBA" id="ARBA00010641"/>
    </source>
</evidence>
<evidence type="ECO:0000256" key="3">
    <source>
        <dbReference type="ARBA" id="ARBA00023082"/>
    </source>
</evidence>
<comment type="similarity">
    <text evidence="1">Belongs to the sigma-70 factor family. ECF subfamily.</text>
</comment>
<dbReference type="Pfam" id="PF08281">
    <property type="entry name" value="Sigma70_r4_2"/>
    <property type="match status" value="1"/>
</dbReference>
<dbReference type="GO" id="GO:0003677">
    <property type="term" value="F:DNA binding"/>
    <property type="evidence" value="ECO:0007669"/>
    <property type="project" value="InterPro"/>
</dbReference>
<dbReference type="InterPro" id="IPR013325">
    <property type="entry name" value="RNA_pol_sigma_r2"/>
</dbReference>
<dbReference type="GO" id="GO:0016987">
    <property type="term" value="F:sigma factor activity"/>
    <property type="evidence" value="ECO:0007669"/>
    <property type="project" value="UniProtKB-KW"/>
</dbReference>
<dbReference type="SUPFAM" id="SSF88946">
    <property type="entry name" value="Sigma2 domain of RNA polymerase sigma factors"/>
    <property type="match status" value="1"/>
</dbReference>
<evidence type="ECO:0000313" key="8">
    <source>
        <dbReference type="Proteomes" id="UP000307244"/>
    </source>
</evidence>
<keyword evidence="4" id="KW-0804">Transcription</keyword>
<feature type="domain" description="RNA polymerase sigma-70 region 2" evidence="5">
    <location>
        <begin position="28"/>
        <end position="92"/>
    </location>
</feature>
<evidence type="ECO:0000259" key="5">
    <source>
        <dbReference type="Pfam" id="PF04542"/>
    </source>
</evidence>
<dbReference type="OrthoDB" id="659569at2"/>
<dbReference type="GO" id="GO:0006352">
    <property type="term" value="P:DNA-templated transcription initiation"/>
    <property type="evidence" value="ECO:0007669"/>
    <property type="project" value="InterPro"/>
</dbReference>
<dbReference type="InterPro" id="IPR014284">
    <property type="entry name" value="RNA_pol_sigma-70_dom"/>
</dbReference>
<evidence type="ECO:0000256" key="4">
    <source>
        <dbReference type="ARBA" id="ARBA00023163"/>
    </source>
</evidence>
<accession>A0A4U1CP25</accession>
<feature type="domain" description="RNA polymerase sigma factor 70 region 4 type 2" evidence="6">
    <location>
        <begin position="124"/>
        <end position="174"/>
    </location>
</feature>
<evidence type="ECO:0000313" key="7">
    <source>
        <dbReference type="EMBL" id="TKC08580.1"/>
    </source>
</evidence>
<dbReference type="SUPFAM" id="SSF88659">
    <property type="entry name" value="Sigma3 and sigma4 domains of RNA polymerase sigma factors"/>
    <property type="match status" value="1"/>
</dbReference>
<dbReference type="PANTHER" id="PTHR43133:SF46">
    <property type="entry name" value="RNA POLYMERASE SIGMA-70 FACTOR ECF SUBFAMILY"/>
    <property type="match status" value="1"/>
</dbReference>
<dbReference type="AlphaFoldDB" id="A0A4U1CP25"/>